<dbReference type="CDD" id="cd00077">
    <property type="entry name" value="HDc"/>
    <property type="match status" value="1"/>
</dbReference>
<accession>A0ABW2QKP2</accession>
<gene>
    <name evidence="2" type="ORF">ACFQPB_10200</name>
</gene>
<evidence type="ECO:0000313" key="2">
    <source>
        <dbReference type="EMBL" id="MFC7409232.1"/>
    </source>
</evidence>
<dbReference type="SUPFAM" id="SSF109604">
    <property type="entry name" value="HD-domain/PDEase-like"/>
    <property type="match status" value="1"/>
</dbReference>
<dbReference type="SMART" id="SM00471">
    <property type="entry name" value="HDc"/>
    <property type="match status" value="1"/>
</dbReference>
<dbReference type="PANTHER" id="PTHR43155:SF2">
    <property type="entry name" value="CYCLIC DI-GMP PHOSPHODIESTERASE PA4108"/>
    <property type="match status" value="1"/>
</dbReference>
<dbReference type="Pfam" id="PF13487">
    <property type="entry name" value="HD_5"/>
    <property type="match status" value="1"/>
</dbReference>
<organism evidence="2 3">
    <name type="scientific">Hydrogenophaga atypica</name>
    <dbReference type="NCBI Taxonomy" id="249409"/>
    <lineage>
        <taxon>Bacteria</taxon>
        <taxon>Pseudomonadati</taxon>
        <taxon>Pseudomonadota</taxon>
        <taxon>Betaproteobacteria</taxon>
        <taxon>Burkholderiales</taxon>
        <taxon>Comamonadaceae</taxon>
        <taxon>Hydrogenophaga</taxon>
    </lineage>
</organism>
<name>A0ABW2QKP2_9BURK</name>
<dbReference type="PROSITE" id="PS51832">
    <property type="entry name" value="HD_GYP"/>
    <property type="match status" value="1"/>
</dbReference>
<sequence>MLKQIRPDQLRLGMYIQGFEGSWIDHPFWRNRFVLEEPRDLARVMASGVTGVWIDTSQGLDVEVLTFDAPPVTPDEPAPDAPTGTRRAERPIACGLREEMARAASVCLSAREEMTRMFSEVRMGRAIDTGTVRGLVQDITDSVMRNGSALISLARLKTADNYTYMHSVAVCALMVSVGRQLKLSDEQVSDAGFAGLLHDIGKALVPMAVLNKPGRLSDGEFELVKSHPHKGWQLLKDSGVSHPVALDVCLHHHERMDGAGYPDKLAGDQISLMARMGAVCDVYDAITSNRPYKAGWDPAESLSRMAKWTGGHFDPRVFQAFVRSLGIYPVGSLVKLNNEKLAVVIDQSQRSLLKPIVKVFYSLRHQERLPLQEVDLSAPNTKLQILGREDPADWPFPDLDDIWSGGAAPHG</sequence>
<feature type="domain" description="HD-GYP" evidence="1">
    <location>
        <begin position="139"/>
        <end position="337"/>
    </location>
</feature>
<dbReference type="RefSeq" id="WP_382222639.1">
    <property type="nucleotide sequence ID" value="NZ_JBHTCA010000005.1"/>
</dbReference>
<dbReference type="InterPro" id="IPR037522">
    <property type="entry name" value="HD_GYP_dom"/>
</dbReference>
<evidence type="ECO:0000259" key="1">
    <source>
        <dbReference type="PROSITE" id="PS51832"/>
    </source>
</evidence>
<dbReference type="PANTHER" id="PTHR43155">
    <property type="entry name" value="CYCLIC DI-GMP PHOSPHODIESTERASE PA4108-RELATED"/>
    <property type="match status" value="1"/>
</dbReference>
<dbReference type="InterPro" id="IPR003607">
    <property type="entry name" value="HD/PDEase_dom"/>
</dbReference>
<dbReference type="InterPro" id="IPR021812">
    <property type="entry name" value="DUF3391"/>
</dbReference>
<protein>
    <submittedName>
        <fullName evidence="2">HD-GYP domain-containing protein</fullName>
    </submittedName>
</protein>
<dbReference type="EMBL" id="JBHTCA010000005">
    <property type="protein sequence ID" value="MFC7409232.1"/>
    <property type="molecule type" value="Genomic_DNA"/>
</dbReference>
<dbReference type="Proteomes" id="UP001596501">
    <property type="component" value="Unassembled WGS sequence"/>
</dbReference>
<dbReference type="Gene3D" id="1.10.3210.10">
    <property type="entry name" value="Hypothetical protein af1432"/>
    <property type="match status" value="1"/>
</dbReference>
<proteinExistence type="predicted"/>
<keyword evidence="3" id="KW-1185">Reference proteome</keyword>
<comment type="caution">
    <text evidence="2">The sequence shown here is derived from an EMBL/GenBank/DDBJ whole genome shotgun (WGS) entry which is preliminary data.</text>
</comment>
<evidence type="ECO:0000313" key="3">
    <source>
        <dbReference type="Proteomes" id="UP001596501"/>
    </source>
</evidence>
<dbReference type="Pfam" id="PF11871">
    <property type="entry name" value="DUF3391"/>
    <property type="match status" value="1"/>
</dbReference>
<reference evidence="3" key="1">
    <citation type="journal article" date="2019" name="Int. J. Syst. Evol. Microbiol.">
        <title>The Global Catalogue of Microorganisms (GCM) 10K type strain sequencing project: providing services to taxonomists for standard genome sequencing and annotation.</title>
        <authorList>
            <consortium name="The Broad Institute Genomics Platform"/>
            <consortium name="The Broad Institute Genome Sequencing Center for Infectious Disease"/>
            <person name="Wu L."/>
            <person name="Ma J."/>
        </authorList>
    </citation>
    <scope>NUCLEOTIDE SEQUENCE [LARGE SCALE GENOMIC DNA]</scope>
    <source>
        <strain evidence="3">CGMCC 1.12371</strain>
    </source>
</reference>